<dbReference type="InterPro" id="IPR025495">
    <property type="entry name" value="DUF4386"/>
</dbReference>
<sequence>MILTKKNTARLAGLLFLILITTGIFAEFFVRQKIFVTGDIVTTSKNIINNEWLFRLGFVSDLVMSSMFFFYAFLLYLVFKNLYKEISLFMLFCVVISVAMYCQNMLNQFSAFELLHDPNYSNAFRAEQLQGLSTFFLKMHTKGYFVNQIFFGMYLFPLGYMIFKSGVIPKVIGALLMLGCVGDLIDFVVYFMDPGNDSIILQNITIPADIGEISLCLWLLIMGVRDKKLQDQE</sequence>
<protein>
    <submittedName>
        <fullName evidence="2">DUF4386 domain-containing protein</fullName>
    </submittedName>
</protein>
<comment type="caution">
    <text evidence="2">The sequence shown here is derived from an EMBL/GenBank/DDBJ whole genome shotgun (WGS) entry which is preliminary data.</text>
</comment>
<dbReference type="RefSeq" id="WP_201919488.1">
    <property type="nucleotide sequence ID" value="NZ_BAABAX010000005.1"/>
</dbReference>
<dbReference type="AlphaFoldDB" id="A0A936ZY15"/>
<feature type="transmembrane region" description="Helical" evidence="1">
    <location>
        <begin position="86"/>
        <end position="106"/>
    </location>
</feature>
<dbReference type="Proteomes" id="UP000651057">
    <property type="component" value="Unassembled WGS sequence"/>
</dbReference>
<accession>A0A936ZY15</accession>
<name>A0A936ZY15_9FLAO</name>
<feature type="transmembrane region" description="Helical" evidence="1">
    <location>
        <begin position="52"/>
        <end position="79"/>
    </location>
</feature>
<proteinExistence type="predicted"/>
<evidence type="ECO:0000313" key="3">
    <source>
        <dbReference type="Proteomes" id="UP000651057"/>
    </source>
</evidence>
<keyword evidence="1" id="KW-1133">Transmembrane helix</keyword>
<keyword evidence="1" id="KW-0812">Transmembrane</keyword>
<reference evidence="2" key="1">
    <citation type="submission" date="2021-01" db="EMBL/GenBank/DDBJ databases">
        <authorList>
            <person name="Zhong Y.L."/>
        </authorList>
    </citation>
    <scope>NUCLEOTIDE SEQUENCE</scope>
    <source>
        <strain evidence="2">KCTC 23302</strain>
    </source>
</reference>
<feature type="transmembrane region" description="Helical" evidence="1">
    <location>
        <begin position="144"/>
        <end position="163"/>
    </location>
</feature>
<dbReference type="Pfam" id="PF14329">
    <property type="entry name" value="DUF4386"/>
    <property type="match status" value="1"/>
</dbReference>
<keyword evidence="3" id="KW-1185">Reference proteome</keyword>
<feature type="transmembrane region" description="Helical" evidence="1">
    <location>
        <begin position="175"/>
        <end position="192"/>
    </location>
</feature>
<gene>
    <name evidence="2" type="ORF">JJQ60_10685</name>
</gene>
<organism evidence="2 3">
    <name type="scientific">Aquimarina mytili</name>
    <dbReference type="NCBI Taxonomy" id="874423"/>
    <lineage>
        <taxon>Bacteria</taxon>
        <taxon>Pseudomonadati</taxon>
        <taxon>Bacteroidota</taxon>
        <taxon>Flavobacteriia</taxon>
        <taxon>Flavobacteriales</taxon>
        <taxon>Flavobacteriaceae</taxon>
        <taxon>Aquimarina</taxon>
    </lineage>
</organism>
<feature type="transmembrane region" description="Helical" evidence="1">
    <location>
        <begin position="204"/>
        <end position="224"/>
    </location>
</feature>
<evidence type="ECO:0000256" key="1">
    <source>
        <dbReference type="SAM" id="Phobius"/>
    </source>
</evidence>
<dbReference type="EMBL" id="JAERQJ010000003">
    <property type="protein sequence ID" value="MBL0683985.1"/>
    <property type="molecule type" value="Genomic_DNA"/>
</dbReference>
<keyword evidence="1" id="KW-0472">Membrane</keyword>
<evidence type="ECO:0000313" key="2">
    <source>
        <dbReference type="EMBL" id="MBL0683985.1"/>
    </source>
</evidence>